<dbReference type="GO" id="GO:0005576">
    <property type="term" value="C:extracellular region"/>
    <property type="evidence" value="ECO:0007669"/>
    <property type="project" value="UniProtKB-SubCell"/>
</dbReference>
<comment type="subcellular location">
    <subcellularLocation>
        <location evidence="1">Secreted</location>
    </subcellularLocation>
</comment>
<evidence type="ECO:0000256" key="3">
    <source>
        <dbReference type="SAM" id="MobiDB-lite"/>
    </source>
</evidence>
<dbReference type="InterPro" id="IPR001343">
    <property type="entry name" value="Hemolysn_Ca-bd"/>
</dbReference>
<evidence type="ECO:0000313" key="6">
    <source>
        <dbReference type="Proteomes" id="UP000035100"/>
    </source>
</evidence>
<dbReference type="AlphaFoldDB" id="A0A0D0NK97"/>
<dbReference type="PROSITE" id="PS00330">
    <property type="entry name" value="HEMOLYSIN_CALCIUM"/>
    <property type="match status" value="5"/>
</dbReference>
<dbReference type="InterPro" id="IPR011049">
    <property type="entry name" value="Serralysin-like_metalloprot_C"/>
</dbReference>
<proteinExistence type="predicted"/>
<dbReference type="PATRIC" id="fig|1123501.6.peg.2568"/>
<feature type="region of interest" description="Disordered" evidence="3">
    <location>
        <begin position="1"/>
        <end position="20"/>
    </location>
</feature>
<evidence type="ECO:0000259" key="4">
    <source>
        <dbReference type="Pfam" id="PF13403"/>
    </source>
</evidence>
<dbReference type="InterPro" id="IPR050557">
    <property type="entry name" value="RTX_toxin/Mannuronan_C5-epim"/>
</dbReference>
<dbReference type="EMBL" id="AONG01000012">
    <property type="protein sequence ID" value="KIQ68730.1"/>
    <property type="molecule type" value="Genomic_DNA"/>
</dbReference>
<dbReference type="PANTHER" id="PTHR38340">
    <property type="entry name" value="S-LAYER PROTEIN"/>
    <property type="match status" value="1"/>
</dbReference>
<dbReference type="InterPro" id="IPR036844">
    <property type="entry name" value="Hint_dom_sf"/>
</dbReference>
<dbReference type="PRINTS" id="PR00313">
    <property type="entry name" value="CABNDNGRPT"/>
</dbReference>
<dbReference type="Gene3D" id="2.150.10.10">
    <property type="entry name" value="Serralysin-like metalloprotease, C-terminal"/>
    <property type="match status" value="4"/>
</dbReference>
<comment type="caution">
    <text evidence="5">The sequence shown here is derived from an EMBL/GenBank/DDBJ whole genome shotgun (WGS) entry which is preliminary data.</text>
</comment>
<dbReference type="RefSeq" id="WP_018301366.1">
    <property type="nucleotide sequence ID" value="NZ_KB902277.1"/>
</dbReference>
<evidence type="ECO:0000256" key="2">
    <source>
        <dbReference type="ARBA" id="ARBA00022525"/>
    </source>
</evidence>
<feature type="compositionally biased region" description="Pro residues" evidence="3">
    <location>
        <begin position="190"/>
        <end position="199"/>
    </location>
</feature>
<dbReference type="Pfam" id="PF13403">
    <property type="entry name" value="Hint_2"/>
    <property type="match status" value="1"/>
</dbReference>
<accession>A0A0D0NK97</accession>
<keyword evidence="6" id="KW-1185">Reference proteome</keyword>
<feature type="compositionally biased region" description="Low complexity" evidence="3">
    <location>
        <begin position="345"/>
        <end position="354"/>
    </location>
</feature>
<sequence>MPVTVQGTSGDDVIGGAQVDTSADRQDIIYAGGGEDVVHAGEGDDIVEMGDDQDTAYGGPGNDTIDGGAGDDILWGGSGDDLLKGGTGNDTLKGGEGSDTVIGGEGKDWVAGGADRDVLFAGAGDYADGGSEGDDWDVLDLTGLGNYRLDNLVTDSNGNGYNGTVVFLDEHGNETGETIDFDEIEEFKNNPPPPPPPGPDGTVEGTSGDDIIDLGYTGDPEGDRIDNDDALLPGEFGDDDLVYGFGGNDVIRGLEGNDEIYGGAGNDSISGGNGDDSIFGNIGDDTLNGGAGNDYIQDSLGADSVDGGSGDDEIRLSGPQGDSVMGGSGNDSIYGGDGDDHIDSSDGNIGLFDNPYPPLPTDPDPYNDRDTVDGGRGNDWIRTGDDSDEVKGGAGDDRVDAGIDDDTVWGNQGDDTLIGNEGNDTIYGGAGNDTIYGGFETPTVDSLYIRDDEGDLVTDNGLDVIYAGAGNDTVYGADDDDTMYGGGGDDYLDGQIDDDTIHGDRGNDTVIGGQGNDELYGGNDRDIFFGGNGGDYVDGGSGGDDFDVLDLTGVDFDSITYTSEDREDGYVTFGDGSRLDFIEIENIVPCFTPGTVIATPRGERLVEELREGDRIITRDNGIQEIRWVGTKVMSGKALMSAPHLQPVLIRAGALGNGLPERDTIVSPNHRVLVSGERTQLYFEESEVLASAKHLVGAPGIHSVEAMSVTYVHFMFDRHEVVLSNGAWTESFQPGDWSLKGIGDAQRSEIFELFPELKSAEGLEGYQAARRSLKKHEARLLVAR</sequence>
<dbReference type="Pfam" id="PF00353">
    <property type="entry name" value="HemolysinCabind"/>
    <property type="match status" value="10"/>
</dbReference>
<keyword evidence="2" id="KW-0964">Secreted</keyword>
<evidence type="ECO:0000256" key="1">
    <source>
        <dbReference type="ARBA" id="ARBA00004613"/>
    </source>
</evidence>
<name>A0A0D0NK97_9RHOB</name>
<dbReference type="SUPFAM" id="SSF51294">
    <property type="entry name" value="Hedgehog/intein (Hint) domain"/>
    <property type="match status" value="1"/>
</dbReference>
<dbReference type="InterPro" id="IPR028992">
    <property type="entry name" value="Hedgehog/Intein_dom"/>
</dbReference>
<dbReference type="PANTHER" id="PTHR38340:SF1">
    <property type="entry name" value="S-LAYER PROTEIN"/>
    <property type="match status" value="1"/>
</dbReference>
<reference evidence="5 6" key="1">
    <citation type="submission" date="2013-01" db="EMBL/GenBank/DDBJ databases">
        <authorList>
            <person name="Fiebig A."/>
            <person name="Goeker M."/>
            <person name="Klenk H.-P.P."/>
        </authorList>
    </citation>
    <scope>NUCLEOTIDE SEQUENCE [LARGE SCALE GENOMIC DNA]</scope>
    <source>
        <strain evidence="5 6">DSM 24838</strain>
    </source>
</reference>
<dbReference type="InterPro" id="IPR018511">
    <property type="entry name" value="Hemolysin-typ_Ca-bd_CS"/>
</dbReference>
<feature type="region of interest" description="Disordered" evidence="3">
    <location>
        <begin position="185"/>
        <end position="226"/>
    </location>
</feature>
<feature type="compositionally biased region" description="Basic and acidic residues" evidence="3">
    <location>
        <begin position="382"/>
        <end position="401"/>
    </location>
</feature>
<evidence type="ECO:0000313" key="5">
    <source>
        <dbReference type="EMBL" id="KIQ68730.1"/>
    </source>
</evidence>
<dbReference type="STRING" id="1123501.Wenmar_02455"/>
<protein>
    <submittedName>
        <fullName evidence="5">Hemolysin-type calcium-binding repeat (2 copies)/Hint domain protein</fullName>
    </submittedName>
</protein>
<dbReference type="eggNOG" id="COG2931">
    <property type="taxonomic scope" value="Bacteria"/>
</dbReference>
<dbReference type="GO" id="GO:0005509">
    <property type="term" value="F:calcium ion binding"/>
    <property type="evidence" value="ECO:0007669"/>
    <property type="project" value="InterPro"/>
</dbReference>
<dbReference type="SUPFAM" id="SSF51120">
    <property type="entry name" value="beta-Roll"/>
    <property type="match status" value="4"/>
</dbReference>
<dbReference type="Proteomes" id="UP000035100">
    <property type="component" value="Unassembled WGS sequence"/>
</dbReference>
<feature type="domain" description="Hedgehog/Intein (Hint)" evidence="4">
    <location>
        <begin position="589"/>
        <end position="735"/>
    </location>
</feature>
<feature type="region of interest" description="Disordered" evidence="3">
    <location>
        <begin position="294"/>
        <end position="417"/>
    </location>
</feature>
<gene>
    <name evidence="5" type="ORF">Wenmar_02455</name>
</gene>
<dbReference type="Gene3D" id="2.170.16.10">
    <property type="entry name" value="Hedgehog/Intein (Hint) domain"/>
    <property type="match status" value="1"/>
</dbReference>
<organism evidence="5 6">
    <name type="scientific">Wenxinia marina DSM 24838</name>
    <dbReference type="NCBI Taxonomy" id="1123501"/>
    <lineage>
        <taxon>Bacteria</taxon>
        <taxon>Pseudomonadati</taxon>
        <taxon>Pseudomonadota</taxon>
        <taxon>Alphaproteobacteria</taxon>
        <taxon>Rhodobacterales</taxon>
        <taxon>Roseobacteraceae</taxon>
        <taxon>Wenxinia</taxon>
    </lineage>
</organism>